<sequence length="91" mass="10143">MHTRNDTSMEAIPSNVRSDRRKKKDDDDDDDEFKVLIINVADGSRPPTDSTQERRDGVPDADAAHAEPLTDGQLQDAAAAELLDKLSRYFT</sequence>
<reference evidence="2 3" key="1">
    <citation type="submission" date="2019-03" db="EMBL/GenBank/DDBJ databases">
        <title>First draft genome of Liparis tanakae, snailfish: a comprehensive survey of snailfish specific genes.</title>
        <authorList>
            <person name="Kim W."/>
            <person name="Song I."/>
            <person name="Jeong J.-H."/>
            <person name="Kim D."/>
            <person name="Kim S."/>
            <person name="Ryu S."/>
            <person name="Song J.Y."/>
            <person name="Lee S.K."/>
        </authorList>
    </citation>
    <scope>NUCLEOTIDE SEQUENCE [LARGE SCALE GENOMIC DNA]</scope>
    <source>
        <tissue evidence="2">Muscle</tissue>
    </source>
</reference>
<feature type="region of interest" description="Disordered" evidence="1">
    <location>
        <begin position="1"/>
        <end position="75"/>
    </location>
</feature>
<evidence type="ECO:0000256" key="1">
    <source>
        <dbReference type="SAM" id="MobiDB-lite"/>
    </source>
</evidence>
<evidence type="ECO:0000313" key="2">
    <source>
        <dbReference type="EMBL" id="TNN48771.1"/>
    </source>
</evidence>
<evidence type="ECO:0000313" key="3">
    <source>
        <dbReference type="Proteomes" id="UP000314294"/>
    </source>
</evidence>
<keyword evidence="3" id="KW-1185">Reference proteome</keyword>
<gene>
    <name evidence="2" type="ORF">EYF80_041010</name>
</gene>
<protein>
    <submittedName>
        <fullName evidence="2">Uncharacterized protein</fullName>
    </submittedName>
</protein>
<organism evidence="2 3">
    <name type="scientific">Liparis tanakae</name>
    <name type="common">Tanaka's snailfish</name>
    <dbReference type="NCBI Taxonomy" id="230148"/>
    <lineage>
        <taxon>Eukaryota</taxon>
        <taxon>Metazoa</taxon>
        <taxon>Chordata</taxon>
        <taxon>Craniata</taxon>
        <taxon>Vertebrata</taxon>
        <taxon>Euteleostomi</taxon>
        <taxon>Actinopterygii</taxon>
        <taxon>Neopterygii</taxon>
        <taxon>Teleostei</taxon>
        <taxon>Neoteleostei</taxon>
        <taxon>Acanthomorphata</taxon>
        <taxon>Eupercaria</taxon>
        <taxon>Perciformes</taxon>
        <taxon>Cottioidei</taxon>
        <taxon>Cottales</taxon>
        <taxon>Liparidae</taxon>
        <taxon>Liparis</taxon>
    </lineage>
</organism>
<dbReference type="Proteomes" id="UP000314294">
    <property type="component" value="Unassembled WGS sequence"/>
</dbReference>
<feature type="compositionally biased region" description="Basic and acidic residues" evidence="1">
    <location>
        <begin position="51"/>
        <end position="65"/>
    </location>
</feature>
<dbReference type="AlphaFoldDB" id="A0A4Z2G695"/>
<dbReference type="EMBL" id="SRLO01000682">
    <property type="protein sequence ID" value="TNN48771.1"/>
    <property type="molecule type" value="Genomic_DNA"/>
</dbReference>
<proteinExistence type="predicted"/>
<accession>A0A4Z2G695</accession>
<name>A0A4Z2G695_9TELE</name>
<comment type="caution">
    <text evidence="2">The sequence shown here is derived from an EMBL/GenBank/DDBJ whole genome shotgun (WGS) entry which is preliminary data.</text>
</comment>